<dbReference type="InterPro" id="IPR053926">
    <property type="entry name" value="RecX_HTH_1st"/>
</dbReference>
<evidence type="ECO:0000256" key="2">
    <source>
        <dbReference type="ARBA" id="ARBA00009695"/>
    </source>
</evidence>
<evidence type="ECO:0000313" key="10">
    <source>
        <dbReference type="Proteomes" id="UP001238088"/>
    </source>
</evidence>
<evidence type="ECO:0000256" key="4">
    <source>
        <dbReference type="ARBA" id="ARBA00022490"/>
    </source>
</evidence>
<evidence type="ECO:0000259" key="7">
    <source>
        <dbReference type="Pfam" id="PF21981"/>
    </source>
</evidence>
<dbReference type="PANTHER" id="PTHR33602:SF1">
    <property type="entry name" value="REGULATORY PROTEIN RECX FAMILY PROTEIN"/>
    <property type="match status" value="1"/>
</dbReference>
<evidence type="ECO:0000256" key="3">
    <source>
        <dbReference type="ARBA" id="ARBA00018111"/>
    </source>
</evidence>
<comment type="function">
    <text evidence="5">Modulates RecA activity.</text>
</comment>
<dbReference type="Pfam" id="PF21982">
    <property type="entry name" value="RecX_HTH1"/>
    <property type="match status" value="1"/>
</dbReference>
<dbReference type="Proteomes" id="UP001238088">
    <property type="component" value="Unassembled WGS sequence"/>
</dbReference>
<evidence type="ECO:0000256" key="5">
    <source>
        <dbReference type="HAMAP-Rule" id="MF_01114"/>
    </source>
</evidence>
<accession>A0ABU0AQU1</accession>
<dbReference type="HAMAP" id="MF_01114">
    <property type="entry name" value="RecX"/>
    <property type="match status" value="1"/>
</dbReference>
<dbReference type="InterPro" id="IPR053925">
    <property type="entry name" value="RecX_HTH_3rd"/>
</dbReference>
<feature type="domain" description="RecX third three-helical" evidence="7">
    <location>
        <begin position="217"/>
        <end position="264"/>
    </location>
</feature>
<dbReference type="Gene3D" id="1.10.10.10">
    <property type="entry name" value="Winged helix-like DNA-binding domain superfamily/Winged helix DNA-binding domain"/>
    <property type="match status" value="4"/>
</dbReference>
<dbReference type="Pfam" id="PF21981">
    <property type="entry name" value="RecX_HTH3"/>
    <property type="match status" value="2"/>
</dbReference>
<feature type="domain" description="RecX first three-helical" evidence="8">
    <location>
        <begin position="67"/>
        <end position="106"/>
    </location>
</feature>
<reference evidence="9 10" key="1">
    <citation type="submission" date="2023-07" db="EMBL/GenBank/DDBJ databases">
        <title>Genomic Encyclopedia of Type Strains, Phase IV (KMG-IV): sequencing the most valuable type-strain genomes for metagenomic binning, comparative biology and taxonomic classification.</title>
        <authorList>
            <person name="Goeker M."/>
        </authorList>
    </citation>
    <scope>NUCLEOTIDE SEQUENCE [LARGE SCALE GENOMIC DNA]</scope>
    <source>
        <strain evidence="9 10">DSM 23494</strain>
    </source>
</reference>
<sequence>MPIITKITVQKKNKDRYNIFLDDGNGGEKYAFSVDEDVFIKHQLKKGLELEDFSILDINYQDDIRKAYNMGIQFLARRMRSENEVRKHLLSKDMEEPIIREAIHRLYNYSFLNDEEFAIAFVRTQKNTTDKGSGQIKNELREKGISDRLITAALKEYPWGEELDTAIRVCGKYINKYKRESSRIVEQKLEQVLQRKGFSFDIIREAIAESDTVKAGEEEQDALRHHAEKLERKYINLPHFEYRQKMKQSLFRKGFSFDLIDQYLQDEQ</sequence>
<protein>
    <recommendedName>
        <fullName evidence="3 5">Regulatory protein RecX</fullName>
    </recommendedName>
</protein>
<dbReference type="RefSeq" id="WP_307479963.1">
    <property type="nucleotide sequence ID" value="NZ_JAUSUB010000044.1"/>
</dbReference>
<keyword evidence="10" id="KW-1185">Reference proteome</keyword>
<comment type="caution">
    <text evidence="9">The sequence shown here is derived from an EMBL/GenBank/DDBJ whole genome shotgun (WGS) entry which is preliminary data.</text>
</comment>
<comment type="similarity">
    <text evidence="2 5">Belongs to the RecX family.</text>
</comment>
<dbReference type="InterPro" id="IPR003783">
    <property type="entry name" value="Regulatory_RecX"/>
</dbReference>
<evidence type="ECO:0000313" key="9">
    <source>
        <dbReference type="EMBL" id="MDQ0273617.1"/>
    </source>
</evidence>
<feature type="domain" description="RecX third three-helical" evidence="7">
    <location>
        <begin position="161"/>
        <end position="207"/>
    </location>
</feature>
<dbReference type="InterPro" id="IPR036388">
    <property type="entry name" value="WH-like_DNA-bd_sf"/>
</dbReference>
<dbReference type="NCBIfam" id="NF010733">
    <property type="entry name" value="PRK14135.1"/>
    <property type="match status" value="1"/>
</dbReference>
<comment type="subcellular location">
    <subcellularLocation>
        <location evidence="1 5">Cytoplasm</location>
    </subcellularLocation>
</comment>
<evidence type="ECO:0000256" key="1">
    <source>
        <dbReference type="ARBA" id="ARBA00004496"/>
    </source>
</evidence>
<organism evidence="9 10">
    <name type="scientific">Cytobacillus purgationiresistens</name>
    <dbReference type="NCBI Taxonomy" id="863449"/>
    <lineage>
        <taxon>Bacteria</taxon>
        <taxon>Bacillati</taxon>
        <taxon>Bacillota</taxon>
        <taxon>Bacilli</taxon>
        <taxon>Bacillales</taxon>
        <taxon>Bacillaceae</taxon>
        <taxon>Cytobacillus</taxon>
    </lineage>
</organism>
<keyword evidence="4 5" id="KW-0963">Cytoplasm</keyword>
<evidence type="ECO:0000259" key="8">
    <source>
        <dbReference type="Pfam" id="PF21982"/>
    </source>
</evidence>
<name>A0ABU0AQU1_9BACI</name>
<dbReference type="EMBL" id="JAUSUB010000044">
    <property type="protein sequence ID" value="MDQ0273617.1"/>
    <property type="molecule type" value="Genomic_DNA"/>
</dbReference>
<dbReference type="PANTHER" id="PTHR33602">
    <property type="entry name" value="REGULATORY PROTEIN RECX FAMILY PROTEIN"/>
    <property type="match status" value="1"/>
</dbReference>
<feature type="domain" description="RecX second three-helical" evidence="6">
    <location>
        <begin position="113"/>
        <end position="154"/>
    </location>
</feature>
<proteinExistence type="inferred from homology"/>
<dbReference type="Pfam" id="PF02631">
    <property type="entry name" value="RecX_HTH2"/>
    <property type="match status" value="1"/>
</dbReference>
<dbReference type="InterPro" id="IPR053924">
    <property type="entry name" value="RecX_HTH_2nd"/>
</dbReference>
<evidence type="ECO:0000259" key="6">
    <source>
        <dbReference type="Pfam" id="PF02631"/>
    </source>
</evidence>
<gene>
    <name evidence="5" type="primary">recX</name>
    <name evidence="9" type="ORF">J2S17_005549</name>
</gene>